<protein>
    <recommendedName>
        <fullName evidence="7">TLC domain-containing protein</fullName>
    </recommendedName>
</protein>
<feature type="domain" description="TLC" evidence="7">
    <location>
        <begin position="109"/>
        <end position="319"/>
    </location>
</feature>
<dbReference type="AlphaFoldDB" id="A0AAD1XKD8"/>
<dbReference type="PANTHER" id="PTHR12560:SF0">
    <property type="entry name" value="LD18904P"/>
    <property type="match status" value="1"/>
</dbReference>
<keyword evidence="2 5" id="KW-0812">Transmembrane</keyword>
<evidence type="ECO:0000256" key="4">
    <source>
        <dbReference type="ARBA" id="ARBA00023136"/>
    </source>
</evidence>
<accession>A0AAD1XKD8</accession>
<feature type="transmembrane region" description="Helical" evidence="6">
    <location>
        <begin position="291"/>
        <end position="311"/>
    </location>
</feature>
<reference evidence="8" key="1">
    <citation type="submission" date="2023-07" db="EMBL/GenBank/DDBJ databases">
        <authorList>
            <consortium name="AG Swart"/>
            <person name="Singh M."/>
            <person name="Singh A."/>
            <person name="Seah K."/>
            <person name="Emmerich C."/>
        </authorList>
    </citation>
    <scope>NUCLEOTIDE SEQUENCE</scope>
    <source>
        <strain evidence="8">DP1</strain>
    </source>
</reference>
<evidence type="ECO:0000313" key="9">
    <source>
        <dbReference type="Proteomes" id="UP001295684"/>
    </source>
</evidence>
<feature type="transmembrane region" description="Helical" evidence="6">
    <location>
        <begin position="114"/>
        <end position="133"/>
    </location>
</feature>
<evidence type="ECO:0000256" key="6">
    <source>
        <dbReference type="SAM" id="Phobius"/>
    </source>
</evidence>
<dbReference type="InterPro" id="IPR006634">
    <property type="entry name" value="TLC-dom"/>
</dbReference>
<feature type="transmembrane region" description="Helical" evidence="6">
    <location>
        <begin position="196"/>
        <end position="222"/>
    </location>
</feature>
<dbReference type="InterPro" id="IPR016439">
    <property type="entry name" value="Lag1/Lac1-like"/>
</dbReference>
<dbReference type="GO" id="GO:0016020">
    <property type="term" value="C:membrane"/>
    <property type="evidence" value="ECO:0007669"/>
    <property type="project" value="UniProtKB-SubCell"/>
</dbReference>
<dbReference type="EMBL" id="CAMPGE010015616">
    <property type="protein sequence ID" value="CAI2374230.1"/>
    <property type="molecule type" value="Genomic_DNA"/>
</dbReference>
<evidence type="ECO:0000256" key="5">
    <source>
        <dbReference type="PROSITE-ProRule" id="PRU00205"/>
    </source>
</evidence>
<evidence type="ECO:0000259" key="7">
    <source>
        <dbReference type="PROSITE" id="PS50922"/>
    </source>
</evidence>
<keyword evidence="4 5" id="KW-0472">Membrane</keyword>
<gene>
    <name evidence="8" type="ORF">ECRASSUSDP1_LOCUS15582</name>
</gene>
<dbReference type="GO" id="GO:0005783">
    <property type="term" value="C:endoplasmic reticulum"/>
    <property type="evidence" value="ECO:0007669"/>
    <property type="project" value="TreeGrafter"/>
</dbReference>
<dbReference type="SMART" id="SM00724">
    <property type="entry name" value="TLC"/>
    <property type="match status" value="1"/>
</dbReference>
<proteinExistence type="predicted"/>
<evidence type="ECO:0000256" key="3">
    <source>
        <dbReference type="ARBA" id="ARBA00022989"/>
    </source>
</evidence>
<evidence type="ECO:0000256" key="1">
    <source>
        <dbReference type="ARBA" id="ARBA00004141"/>
    </source>
</evidence>
<keyword evidence="3 6" id="KW-1133">Transmembrane helix</keyword>
<dbReference type="GO" id="GO:0050291">
    <property type="term" value="F:sphingosine N-acyltransferase activity"/>
    <property type="evidence" value="ECO:0007669"/>
    <property type="project" value="InterPro"/>
</dbReference>
<name>A0AAD1XKD8_EUPCR</name>
<dbReference type="Proteomes" id="UP001295684">
    <property type="component" value="Unassembled WGS sequence"/>
</dbReference>
<evidence type="ECO:0000256" key="2">
    <source>
        <dbReference type="ARBA" id="ARBA00022692"/>
    </source>
</evidence>
<organism evidence="8 9">
    <name type="scientific">Euplotes crassus</name>
    <dbReference type="NCBI Taxonomy" id="5936"/>
    <lineage>
        <taxon>Eukaryota</taxon>
        <taxon>Sar</taxon>
        <taxon>Alveolata</taxon>
        <taxon>Ciliophora</taxon>
        <taxon>Intramacronucleata</taxon>
        <taxon>Spirotrichea</taxon>
        <taxon>Hypotrichia</taxon>
        <taxon>Euplotida</taxon>
        <taxon>Euplotidae</taxon>
        <taxon>Moneuplotes</taxon>
    </lineage>
</organism>
<feature type="transmembrane region" description="Helical" evidence="6">
    <location>
        <begin position="21"/>
        <end position="41"/>
    </location>
</feature>
<sequence>MGITENTCRSQLRKIYDVTTPSQFICMIISTVLLLYFPTIIESSKTYTRYRQLERPDYEVESVNDFWMMIPLCAALRLSKIMIAYISKSFFLRKLSPKYSDGDLTQKVDKCLKGVFKVVYFSVVFYIGLFEVLNKTNFGPRLTLGDGDHRLALGNFPYTPMPTMLKFYYMLSMSYYVEDGIGHLFQTPKFDFWEMILHHIIAFMLLLDSYINGLWIFAVLILPQMDFEDIWIGLIRCTMDYCHDAVTLVIYSTICISWIWMRFLVFGYVIFYSFSFTCRVSLDNDTRIIMFNNLCLVTLTGLNIYWFILLLKMGLGFLKNNKCEDMQAVLNLECDKTKQKEIKNLN</sequence>
<evidence type="ECO:0000313" key="8">
    <source>
        <dbReference type="EMBL" id="CAI2374230.1"/>
    </source>
</evidence>
<dbReference type="PANTHER" id="PTHR12560">
    <property type="entry name" value="LONGEVITY ASSURANCE FACTOR 1 LAG1"/>
    <property type="match status" value="1"/>
</dbReference>
<dbReference type="PROSITE" id="PS50922">
    <property type="entry name" value="TLC"/>
    <property type="match status" value="1"/>
</dbReference>
<dbReference type="GO" id="GO:0046513">
    <property type="term" value="P:ceramide biosynthetic process"/>
    <property type="evidence" value="ECO:0007669"/>
    <property type="project" value="InterPro"/>
</dbReference>
<feature type="transmembrane region" description="Helical" evidence="6">
    <location>
        <begin position="248"/>
        <end position="271"/>
    </location>
</feature>
<comment type="caution">
    <text evidence="8">The sequence shown here is derived from an EMBL/GenBank/DDBJ whole genome shotgun (WGS) entry which is preliminary data.</text>
</comment>
<keyword evidence="9" id="KW-1185">Reference proteome</keyword>
<dbReference type="Pfam" id="PF03798">
    <property type="entry name" value="TRAM_LAG1_CLN8"/>
    <property type="match status" value="1"/>
</dbReference>
<comment type="subcellular location">
    <subcellularLocation>
        <location evidence="1">Membrane</location>
        <topology evidence="1">Multi-pass membrane protein</topology>
    </subcellularLocation>
</comment>